<dbReference type="Proteomes" id="UP000773614">
    <property type="component" value="Unassembled WGS sequence"/>
</dbReference>
<reference evidence="2" key="1">
    <citation type="submission" date="2019-03" db="EMBL/GenBank/DDBJ databases">
        <title>Afifella sp. nov., isolated from activated sludge.</title>
        <authorList>
            <person name="Li Q."/>
            <person name="Liu Y."/>
        </authorList>
    </citation>
    <scope>NUCLEOTIDE SEQUENCE</scope>
    <source>
        <strain evidence="2">L72</strain>
    </source>
</reference>
<dbReference type="Gene3D" id="3.10.129.10">
    <property type="entry name" value="Hotdog Thioesterase"/>
    <property type="match status" value="2"/>
</dbReference>
<dbReference type="InterPro" id="IPR029069">
    <property type="entry name" value="HotDog_dom_sf"/>
</dbReference>
<name>A0A964T260_9HYPH</name>
<dbReference type="AlphaFoldDB" id="A0A964T260"/>
<organism evidence="2 3">
    <name type="scientific">Propylenella binzhouense</name>
    <dbReference type="NCBI Taxonomy" id="2555902"/>
    <lineage>
        <taxon>Bacteria</taxon>
        <taxon>Pseudomonadati</taxon>
        <taxon>Pseudomonadota</taxon>
        <taxon>Alphaproteobacteria</taxon>
        <taxon>Hyphomicrobiales</taxon>
        <taxon>Propylenellaceae</taxon>
        <taxon>Propylenella</taxon>
    </lineage>
</organism>
<dbReference type="RefSeq" id="WP_161139373.1">
    <property type="nucleotide sequence ID" value="NZ_SPKJ01000009.1"/>
</dbReference>
<dbReference type="Pfam" id="PF01575">
    <property type="entry name" value="MaoC_dehydratas"/>
    <property type="match status" value="1"/>
</dbReference>
<dbReference type="OrthoDB" id="3669881at2"/>
<evidence type="ECO:0000259" key="1">
    <source>
        <dbReference type="Pfam" id="PF01575"/>
    </source>
</evidence>
<dbReference type="SUPFAM" id="SSF54637">
    <property type="entry name" value="Thioesterase/thiol ester dehydrase-isomerase"/>
    <property type="match status" value="2"/>
</dbReference>
<sequence length="316" mass="34594">MDIAALPELAALKVGDHIRPPDFSAYPIPERFDPARYDPTDAAIKAYCYAIDCQDPWYFGATDRFGERIVPSAMVLKELMWFYQTRYDRSLVRGFHQREVARYHRPVPFGIPLVVTGTNTAKYVKRGRGYLIHESEARGPDGTLYVSQINTELIEMSPPAGIAESDGPAAPRRVDGPFEARREGVAFADAAKGTGLADLEVSADRAQAAVFSGIADEFENIHTNPRIAAEMGYPRVIVQGLMNVCWLSELLTRWAGPAFLSGGEITATFLKPILANDRATIRTRIARVDGRVEIEGASIGAGAEAHAVFIASVPRG</sequence>
<feature type="domain" description="MaoC-like" evidence="1">
    <location>
        <begin position="199"/>
        <end position="289"/>
    </location>
</feature>
<accession>A0A964T260</accession>
<gene>
    <name evidence="2" type="ORF">E4O86_04765</name>
</gene>
<protein>
    <recommendedName>
        <fullName evidence="1">MaoC-like domain-containing protein</fullName>
    </recommendedName>
</protein>
<dbReference type="EMBL" id="SPKJ01000009">
    <property type="protein sequence ID" value="MYZ47023.1"/>
    <property type="molecule type" value="Genomic_DNA"/>
</dbReference>
<dbReference type="InterPro" id="IPR002539">
    <property type="entry name" value="MaoC-like_dom"/>
</dbReference>
<evidence type="ECO:0000313" key="2">
    <source>
        <dbReference type="EMBL" id="MYZ47023.1"/>
    </source>
</evidence>
<keyword evidence="3" id="KW-1185">Reference proteome</keyword>
<proteinExistence type="predicted"/>
<comment type="caution">
    <text evidence="2">The sequence shown here is derived from an EMBL/GenBank/DDBJ whole genome shotgun (WGS) entry which is preliminary data.</text>
</comment>
<evidence type="ECO:0000313" key="3">
    <source>
        <dbReference type="Proteomes" id="UP000773614"/>
    </source>
</evidence>